<comment type="caution">
    <text evidence="2">The sequence shown here is derived from an EMBL/GenBank/DDBJ whole genome shotgun (WGS) entry which is preliminary data.</text>
</comment>
<evidence type="ECO:0000313" key="3">
    <source>
        <dbReference type="Proteomes" id="UP000618240"/>
    </source>
</evidence>
<dbReference type="EMBL" id="JAERSE020000006">
    <property type="protein sequence ID" value="MCA6069281.1"/>
    <property type="molecule type" value="Genomic_DNA"/>
</dbReference>
<feature type="chain" id="PRO_5046465935" evidence="1">
    <location>
        <begin position="31"/>
        <end position="422"/>
    </location>
</feature>
<sequence length="422" mass="47775">MNMVRMSHYVGKLKPLLFVLIIFMNSNSCSQQEENLVAENIPAISDNNVEYGGVVNYLTDIGTLNINVAANGNYPGINDPAFVKDINTPNFAYCHPDVQYFSNGFNGYKYWMIFTPFLGVIGNVRESERYENPTIAVSNDGINWSNPSGVATPLQRAPSMNEAFPEKEGAAKYAFWSDVDWTFENGKFSLYYRGSFIKGSALKNRGAKSPNNVEKLKYNAQRTIVRQTSKDGVHWTPLEAAYTSNPPYSPKNNHILSPSIVYNGSEYVSFEVENNISPNFPGNDPSYIIQRTSKNGLDFSNFKQSKVVNFINKPWTKVNSEYAPWHIQATYVDGYYFLCIAAGEVKKYTSEMLYLAYSKDGLNFKVLSKPFVEQNTYRSCFFPMNVNSETIDFGAIIAYKSGVFKYREFQLNKKKLDACLSK</sequence>
<dbReference type="RefSeq" id="WP_225690465.1">
    <property type="nucleotide sequence ID" value="NZ_JAERSE020000006.1"/>
</dbReference>
<keyword evidence="3" id="KW-1185">Reference proteome</keyword>
<accession>A0ABS8A5M5</accession>
<name>A0ABS8A5M5_9FLAO</name>
<dbReference type="SUPFAM" id="SSF75005">
    <property type="entry name" value="Arabinanase/levansucrase/invertase"/>
    <property type="match status" value="1"/>
</dbReference>
<protein>
    <submittedName>
        <fullName evidence="2">Uncharacterized protein</fullName>
    </submittedName>
</protein>
<reference evidence="2 3" key="1">
    <citation type="submission" date="2021-09" db="EMBL/GenBank/DDBJ databases">
        <title>Genome sequencing and assembly of Chryseobacterium sp. RG1.</title>
        <authorList>
            <person name="Chhetri G."/>
        </authorList>
    </citation>
    <scope>NUCLEOTIDE SEQUENCE [LARGE SCALE GENOMIC DNA]</scope>
    <source>
        <strain evidence="2 3">RG1</strain>
    </source>
</reference>
<dbReference type="Proteomes" id="UP000618240">
    <property type="component" value="Unassembled WGS sequence"/>
</dbReference>
<feature type="signal peptide" evidence="1">
    <location>
        <begin position="1"/>
        <end position="30"/>
    </location>
</feature>
<gene>
    <name evidence="2" type="ORF">JI747_019110</name>
</gene>
<dbReference type="Gene3D" id="2.115.10.20">
    <property type="entry name" value="Glycosyl hydrolase domain, family 43"/>
    <property type="match status" value="1"/>
</dbReference>
<proteinExistence type="predicted"/>
<evidence type="ECO:0000313" key="2">
    <source>
        <dbReference type="EMBL" id="MCA6069281.1"/>
    </source>
</evidence>
<keyword evidence="1" id="KW-0732">Signal</keyword>
<dbReference type="InterPro" id="IPR023296">
    <property type="entry name" value="Glyco_hydro_beta-prop_sf"/>
</dbReference>
<organism evidence="2 3">
    <name type="scientific">Chryseobacterium tagetis</name>
    <dbReference type="NCBI Taxonomy" id="2801334"/>
    <lineage>
        <taxon>Bacteria</taxon>
        <taxon>Pseudomonadati</taxon>
        <taxon>Bacteroidota</taxon>
        <taxon>Flavobacteriia</taxon>
        <taxon>Flavobacteriales</taxon>
        <taxon>Weeksellaceae</taxon>
        <taxon>Chryseobacterium group</taxon>
        <taxon>Chryseobacterium</taxon>
    </lineage>
</organism>
<evidence type="ECO:0000256" key="1">
    <source>
        <dbReference type="SAM" id="SignalP"/>
    </source>
</evidence>